<organism evidence="1 2">
    <name type="scientific">Brucella pseudogrignonensis</name>
    <dbReference type="NCBI Taxonomy" id="419475"/>
    <lineage>
        <taxon>Bacteria</taxon>
        <taxon>Pseudomonadati</taxon>
        <taxon>Pseudomonadota</taxon>
        <taxon>Alphaproteobacteria</taxon>
        <taxon>Hyphomicrobiales</taxon>
        <taxon>Brucellaceae</taxon>
        <taxon>Brucella/Ochrobactrum group</taxon>
        <taxon>Brucella</taxon>
    </lineage>
</organism>
<gene>
    <name evidence="1" type="ORF">J2782_004059</name>
</gene>
<sequence length="64" mass="7453">MEGGKPPSPTIFVILSLKNWVNNTGTHWIRHENLMTQPCKGDVLAWIFERRLIKIINQSMFSTR</sequence>
<comment type="caution">
    <text evidence="1">The sequence shown here is derived from an EMBL/GenBank/DDBJ whole genome shotgun (WGS) entry which is preliminary data.</text>
</comment>
<protein>
    <recommendedName>
        <fullName evidence="3">Transposase</fullName>
    </recommendedName>
</protein>
<dbReference type="EMBL" id="JAVDQT010000010">
    <property type="protein sequence ID" value="MDR6434308.1"/>
    <property type="molecule type" value="Genomic_DNA"/>
</dbReference>
<reference evidence="1 2" key="1">
    <citation type="submission" date="2023-07" db="EMBL/GenBank/DDBJ databases">
        <title>Sorghum-associated microbial communities from plants grown in Nebraska, USA.</title>
        <authorList>
            <person name="Schachtman D."/>
        </authorList>
    </citation>
    <scope>NUCLEOTIDE SEQUENCE [LARGE SCALE GENOMIC DNA]</scope>
    <source>
        <strain evidence="1 2">DS1730</strain>
    </source>
</reference>
<name>A0ABU1ME32_9HYPH</name>
<evidence type="ECO:0000313" key="2">
    <source>
        <dbReference type="Proteomes" id="UP001184614"/>
    </source>
</evidence>
<accession>A0ABU1ME32</accession>
<evidence type="ECO:0000313" key="1">
    <source>
        <dbReference type="EMBL" id="MDR6434308.1"/>
    </source>
</evidence>
<keyword evidence="2" id="KW-1185">Reference proteome</keyword>
<dbReference type="Proteomes" id="UP001184614">
    <property type="component" value="Unassembled WGS sequence"/>
</dbReference>
<proteinExistence type="predicted"/>
<evidence type="ECO:0008006" key="3">
    <source>
        <dbReference type="Google" id="ProtNLM"/>
    </source>
</evidence>